<accession>A0A1L9R8B0</accession>
<organism evidence="2 3">
    <name type="scientific">Aspergillus wentii DTO 134E9</name>
    <dbReference type="NCBI Taxonomy" id="1073089"/>
    <lineage>
        <taxon>Eukaryota</taxon>
        <taxon>Fungi</taxon>
        <taxon>Dikarya</taxon>
        <taxon>Ascomycota</taxon>
        <taxon>Pezizomycotina</taxon>
        <taxon>Eurotiomycetes</taxon>
        <taxon>Eurotiomycetidae</taxon>
        <taxon>Eurotiales</taxon>
        <taxon>Aspergillaceae</taxon>
        <taxon>Aspergillus</taxon>
        <taxon>Aspergillus subgen. Cremei</taxon>
    </lineage>
</organism>
<dbReference type="SUPFAM" id="SSF51182">
    <property type="entry name" value="RmlC-like cupins"/>
    <property type="match status" value="1"/>
</dbReference>
<dbReference type="EMBL" id="KV878216">
    <property type="protein sequence ID" value="OJJ31107.1"/>
    <property type="molecule type" value="Genomic_DNA"/>
</dbReference>
<evidence type="ECO:0000313" key="2">
    <source>
        <dbReference type="EMBL" id="OJJ31107.1"/>
    </source>
</evidence>
<dbReference type="PANTHER" id="PTHR36448">
    <property type="entry name" value="BLR7373 PROTEIN"/>
    <property type="match status" value="1"/>
</dbReference>
<dbReference type="InterPro" id="IPR014710">
    <property type="entry name" value="RmlC-like_jellyroll"/>
</dbReference>
<dbReference type="RefSeq" id="XP_040684784.1">
    <property type="nucleotide sequence ID" value="XM_040828884.1"/>
</dbReference>
<dbReference type="OrthoDB" id="2446447at2759"/>
<evidence type="ECO:0000259" key="1">
    <source>
        <dbReference type="Pfam" id="PF00190"/>
    </source>
</evidence>
<dbReference type="Pfam" id="PF00190">
    <property type="entry name" value="Cupin_1"/>
    <property type="match status" value="1"/>
</dbReference>
<dbReference type="CDD" id="cd02219">
    <property type="entry name" value="cupin_YjlB-like"/>
    <property type="match status" value="1"/>
</dbReference>
<dbReference type="GeneID" id="63744732"/>
<keyword evidence="3" id="KW-1185">Reference proteome</keyword>
<dbReference type="Proteomes" id="UP000184383">
    <property type="component" value="Unassembled WGS sequence"/>
</dbReference>
<dbReference type="InterPro" id="IPR006045">
    <property type="entry name" value="Cupin_1"/>
</dbReference>
<proteinExistence type="predicted"/>
<sequence length="175" mass="19488">ETYFLPPTKYAPNSPLPVLVYRNVLPDPLTEESCQAFIEDHGWERKGPVWKAIYKRHFHPNVHECYGIISGTSQVLMGLGTGDIETPNSGLRFTLHAGDVVVHPAGTAHSNVADEGEYRYMSFFPAGSPRWKSETGKEEVDLEAVRRETGGVPMPLDPVWGGEGYLRSLWSMTAE</sequence>
<dbReference type="PANTHER" id="PTHR36448:SF2">
    <property type="entry name" value="CUPIN TYPE-1 DOMAIN-CONTAINING PROTEIN"/>
    <property type="match status" value="1"/>
</dbReference>
<dbReference type="Gene3D" id="2.60.120.10">
    <property type="entry name" value="Jelly Rolls"/>
    <property type="match status" value="1"/>
</dbReference>
<feature type="domain" description="Cupin type-1" evidence="1">
    <location>
        <begin position="52"/>
        <end position="115"/>
    </location>
</feature>
<evidence type="ECO:0000313" key="3">
    <source>
        <dbReference type="Proteomes" id="UP000184383"/>
    </source>
</evidence>
<dbReference type="InterPro" id="IPR011051">
    <property type="entry name" value="RmlC_Cupin_sf"/>
</dbReference>
<dbReference type="VEuPathDB" id="FungiDB:ASPWEDRAFT_119180"/>
<reference evidence="3" key="1">
    <citation type="journal article" date="2017" name="Genome Biol.">
        <title>Comparative genomics reveals high biological diversity and specific adaptations in the industrially and medically important fungal genus Aspergillus.</title>
        <authorList>
            <person name="de Vries R.P."/>
            <person name="Riley R."/>
            <person name="Wiebenga A."/>
            <person name="Aguilar-Osorio G."/>
            <person name="Amillis S."/>
            <person name="Uchima C.A."/>
            <person name="Anderluh G."/>
            <person name="Asadollahi M."/>
            <person name="Askin M."/>
            <person name="Barry K."/>
            <person name="Battaglia E."/>
            <person name="Bayram O."/>
            <person name="Benocci T."/>
            <person name="Braus-Stromeyer S.A."/>
            <person name="Caldana C."/>
            <person name="Canovas D."/>
            <person name="Cerqueira G.C."/>
            <person name="Chen F."/>
            <person name="Chen W."/>
            <person name="Choi C."/>
            <person name="Clum A."/>
            <person name="Dos Santos R.A."/>
            <person name="Damasio A.R."/>
            <person name="Diallinas G."/>
            <person name="Emri T."/>
            <person name="Fekete E."/>
            <person name="Flipphi M."/>
            <person name="Freyberg S."/>
            <person name="Gallo A."/>
            <person name="Gournas C."/>
            <person name="Habgood R."/>
            <person name="Hainaut M."/>
            <person name="Harispe M.L."/>
            <person name="Henrissat B."/>
            <person name="Hilden K.S."/>
            <person name="Hope R."/>
            <person name="Hossain A."/>
            <person name="Karabika E."/>
            <person name="Karaffa L."/>
            <person name="Karanyi Z."/>
            <person name="Krasevec N."/>
            <person name="Kuo A."/>
            <person name="Kusch H."/>
            <person name="LaButti K."/>
            <person name="Lagendijk E.L."/>
            <person name="Lapidus A."/>
            <person name="Levasseur A."/>
            <person name="Lindquist E."/>
            <person name="Lipzen A."/>
            <person name="Logrieco A.F."/>
            <person name="MacCabe A."/>
            <person name="Maekelae M.R."/>
            <person name="Malavazi I."/>
            <person name="Melin P."/>
            <person name="Meyer V."/>
            <person name="Mielnichuk N."/>
            <person name="Miskei M."/>
            <person name="Molnar A.P."/>
            <person name="Mule G."/>
            <person name="Ngan C.Y."/>
            <person name="Orejas M."/>
            <person name="Orosz E."/>
            <person name="Ouedraogo J.P."/>
            <person name="Overkamp K.M."/>
            <person name="Park H.-S."/>
            <person name="Perrone G."/>
            <person name="Piumi F."/>
            <person name="Punt P.J."/>
            <person name="Ram A.F."/>
            <person name="Ramon A."/>
            <person name="Rauscher S."/>
            <person name="Record E."/>
            <person name="Riano-Pachon D.M."/>
            <person name="Robert V."/>
            <person name="Roehrig J."/>
            <person name="Ruller R."/>
            <person name="Salamov A."/>
            <person name="Salih N.S."/>
            <person name="Samson R.A."/>
            <person name="Sandor E."/>
            <person name="Sanguinetti M."/>
            <person name="Schuetze T."/>
            <person name="Sepcic K."/>
            <person name="Shelest E."/>
            <person name="Sherlock G."/>
            <person name="Sophianopoulou V."/>
            <person name="Squina F.M."/>
            <person name="Sun H."/>
            <person name="Susca A."/>
            <person name="Todd R.B."/>
            <person name="Tsang A."/>
            <person name="Unkles S.E."/>
            <person name="van de Wiele N."/>
            <person name="van Rossen-Uffink D."/>
            <person name="Oliveira J.V."/>
            <person name="Vesth T.C."/>
            <person name="Visser J."/>
            <person name="Yu J.-H."/>
            <person name="Zhou M."/>
            <person name="Andersen M.R."/>
            <person name="Archer D.B."/>
            <person name="Baker S.E."/>
            <person name="Benoit I."/>
            <person name="Brakhage A.A."/>
            <person name="Braus G.H."/>
            <person name="Fischer R."/>
            <person name="Frisvad J.C."/>
            <person name="Goldman G.H."/>
            <person name="Houbraken J."/>
            <person name="Oakley B."/>
            <person name="Pocsi I."/>
            <person name="Scazzocchio C."/>
            <person name="Seiboth B."/>
            <person name="vanKuyk P.A."/>
            <person name="Wortman J."/>
            <person name="Dyer P.S."/>
            <person name="Grigoriev I.V."/>
        </authorList>
    </citation>
    <scope>NUCLEOTIDE SEQUENCE [LARGE SCALE GENOMIC DNA]</scope>
    <source>
        <strain evidence="3">DTO 134E9</strain>
    </source>
</reference>
<feature type="non-terminal residue" evidence="2">
    <location>
        <position position="1"/>
    </location>
</feature>
<name>A0A1L9R8B0_ASPWE</name>
<gene>
    <name evidence="2" type="ORF">ASPWEDRAFT_119180</name>
</gene>
<protein>
    <recommendedName>
        <fullName evidence="1">Cupin type-1 domain-containing protein</fullName>
    </recommendedName>
</protein>
<dbReference type="AlphaFoldDB" id="A0A1L9R8B0"/>
<dbReference type="InterPro" id="IPR047121">
    <property type="entry name" value="YjiB-like"/>
</dbReference>